<dbReference type="Proteomes" id="UP000002593">
    <property type="component" value="Chromosome"/>
</dbReference>
<organism evidence="1 2">
    <name type="scientific">Hyperthermus butylicus (strain DSM 5456 / JCM 9403 / PLM1-5)</name>
    <dbReference type="NCBI Taxonomy" id="415426"/>
    <lineage>
        <taxon>Archaea</taxon>
        <taxon>Thermoproteota</taxon>
        <taxon>Thermoprotei</taxon>
        <taxon>Desulfurococcales</taxon>
        <taxon>Pyrodictiaceae</taxon>
        <taxon>Hyperthermus</taxon>
    </lineage>
</organism>
<evidence type="ECO:0000313" key="1">
    <source>
        <dbReference type="EMBL" id="ABM80037.1"/>
    </source>
</evidence>
<sequence length="81" mass="9062">MSGAVDELARLLEKLGAKVEERSGLIVIRVDGKGFTLASLPREVLEKLAVLERFAVEAGDGYYFYFRGEDVRRLLEKQAMA</sequence>
<gene>
    <name evidence="1" type="ordered locus">Hbut_0165</name>
</gene>
<name>A2BJ76_HYPBU</name>
<evidence type="ECO:0000313" key="2">
    <source>
        <dbReference type="Proteomes" id="UP000002593"/>
    </source>
</evidence>
<dbReference type="HOGENOM" id="CLU_2565684_0_0_2"/>
<proteinExistence type="predicted"/>
<accession>A2BJ76</accession>
<dbReference type="KEGG" id="hbu:Hbut_0165"/>
<dbReference type="AlphaFoldDB" id="A2BJ76"/>
<dbReference type="OrthoDB" id="381378at2157"/>
<reference evidence="1 2" key="1">
    <citation type="journal article" date="2007" name="Archaea">
        <title>The genome of Hyperthermus butylicus: a sulfur-reducing, peptide fermenting, neutrophilic Crenarchaeote growing up to 108 degrees C.</title>
        <authorList>
            <person name="Brugger K."/>
            <person name="Chen L."/>
            <person name="Stark M."/>
            <person name="Zibat A."/>
            <person name="Redder P."/>
            <person name="Ruepp A."/>
            <person name="Awayez M."/>
            <person name="She Q."/>
            <person name="Garrett R.A."/>
            <person name="Klenk H.P."/>
        </authorList>
    </citation>
    <scope>NUCLEOTIDE SEQUENCE [LARGE SCALE GENOMIC DNA]</scope>
    <source>
        <strain evidence="2">DSM 5456 / JCM 9403 / PLM1-5</strain>
    </source>
</reference>
<dbReference type="GeneID" id="4782628"/>
<keyword evidence="2" id="KW-1185">Reference proteome</keyword>
<dbReference type="EnsemblBacteria" id="ABM80037">
    <property type="protein sequence ID" value="ABM80037"/>
    <property type="gene ID" value="Hbut_0165"/>
</dbReference>
<dbReference type="RefSeq" id="WP_011821354.1">
    <property type="nucleotide sequence ID" value="NC_008818.1"/>
</dbReference>
<protein>
    <submittedName>
        <fullName evidence="1">Uncharacterized protein</fullName>
    </submittedName>
</protein>
<dbReference type="STRING" id="415426.Hbut_0165"/>
<dbReference type="EMBL" id="CP000493">
    <property type="protein sequence ID" value="ABM80037.1"/>
    <property type="molecule type" value="Genomic_DNA"/>
</dbReference>